<protein>
    <submittedName>
        <fullName evidence="1">DUF4286 family protein</fullName>
    </submittedName>
</protein>
<dbReference type="Proteomes" id="UP001560573">
    <property type="component" value="Unassembled WGS sequence"/>
</dbReference>
<proteinExistence type="predicted"/>
<keyword evidence="2" id="KW-1185">Reference proteome</keyword>
<name>A0ABV3ZJJ4_9BACT</name>
<sequence>MLIYNVTVKVDLSIHELWLQWLQDIYIPEILGTGCFVKHQLLHLLELDDREGITYAIQYYAESKANYNRYISLYNQGFLQQEKAAWGNKTVHFATIMEVVN</sequence>
<dbReference type="EMBL" id="JAULBC010000004">
    <property type="protein sequence ID" value="MEX6688668.1"/>
    <property type="molecule type" value="Genomic_DNA"/>
</dbReference>
<evidence type="ECO:0000313" key="1">
    <source>
        <dbReference type="EMBL" id="MEX6688668.1"/>
    </source>
</evidence>
<comment type="caution">
    <text evidence="1">The sequence shown here is derived from an EMBL/GenBank/DDBJ whole genome shotgun (WGS) entry which is preliminary data.</text>
</comment>
<dbReference type="InterPro" id="IPR025563">
    <property type="entry name" value="DUF4286"/>
</dbReference>
<dbReference type="Pfam" id="PF14114">
    <property type="entry name" value="DUF4286"/>
    <property type="match status" value="1"/>
</dbReference>
<organism evidence="1 2">
    <name type="scientific">Danxiaibacter flavus</name>
    <dbReference type="NCBI Taxonomy" id="3049108"/>
    <lineage>
        <taxon>Bacteria</taxon>
        <taxon>Pseudomonadati</taxon>
        <taxon>Bacteroidota</taxon>
        <taxon>Chitinophagia</taxon>
        <taxon>Chitinophagales</taxon>
        <taxon>Chitinophagaceae</taxon>
        <taxon>Danxiaibacter</taxon>
    </lineage>
</organism>
<evidence type="ECO:0000313" key="2">
    <source>
        <dbReference type="Proteomes" id="UP001560573"/>
    </source>
</evidence>
<reference evidence="1 2" key="1">
    <citation type="submission" date="2023-07" db="EMBL/GenBank/DDBJ databases">
        <authorList>
            <person name="Lian W.-H."/>
        </authorList>
    </citation>
    <scope>NUCLEOTIDE SEQUENCE [LARGE SCALE GENOMIC DNA]</scope>
    <source>
        <strain evidence="1 2">SYSU DXS3180</strain>
    </source>
</reference>
<dbReference type="RefSeq" id="WP_369330077.1">
    <property type="nucleotide sequence ID" value="NZ_JAULBC010000004.1"/>
</dbReference>
<gene>
    <name evidence="1" type="ORF">QTN47_14230</name>
</gene>
<accession>A0ABV3ZJJ4</accession>